<dbReference type="FunFam" id="3.10.20.30:FF:000002">
    <property type="entry name" value="GTP pyrophosphokinase (RelA/SpoT)"/>
    <property type="match status" value="1"/>
</dbReference>
<dbReference type="Pfam" id="PF13328">
    <property type="entry name" value="HD_4"/>
    <property type="match status" value="1"/>
</dbReference>
<evidence type="ECO:0000313" key="9">
    <source>
        <dbReference type="Proteomes" id="UP000265489"/>
    </source>
</evidence>
<comment type="catalytic activity">
    <reaction evidence="3">
        <text>GTP + ATP = guanosine 3'-diphosphate 5'-triphosphate + AMP</text>
        <dbReference type="Rhea" id="RHEA:22088"/>
        <dbReference type="ChEBI" id="CHEBI:30616"/>
        <dbReference type="ChEBI" id="CHEBI:37565"/>
        <dbReference type="ChEBI" id="CHEBI:142410"/>
        <dbReference type="ChEBI" id="CHEBI:456215"/>
        <dbReference type="EC" id="2.7.6.5"/>
    </reaction>
</comment>
<comment type="caution">
    <text evidence="8">The sequence shown here is derived from an EMBL/GenBank/DDBJ whole genome shotgun (WGS) entry which is preliminary data.</text>
</comment>
<feature type="domain" description="HD" evidence="6">
    <location>
        <begin position="51"/>
        <end position="151"/>
    </location>
</feature>
<evidence type="ECO:0000313" key="8">
    <source>
        <dbReference type="EMBL" id="RGU93950.1"/>
    </source>
</evidence>
<evidence type="ECO:0000259" key="5">
    <source>
        <dbReference type="PROSITE" id="PS51671"/>
    </source>
</evidence>
<dbReference type="CDD" id="cd01668">
    <property type="entry name" value="TGS_RSH"/>
    <property type="match status" value="1"/>
</dbReference>
<dbReference type="InterPro" id="IPR007685">
    <property type="entry name" value="RelA_SpoT"/>
</dbReference>
<dbReference type="PROSITE" id="PS51831">
    <property type="entry name" value="HD"/>
    <property type="match status" value="1"/>
</dbReference>
<dbReference type="CDD" id="cd00077">
    <property type="entry name" value="HDc"/>
    <property type="match status" value="1"/>
</dbReference>
<evidence type="ECO:0000256" key="4">
    <source>
        <dbReference type="RuleBase" id="RU003847"/>
    </source>
</evidence>
<feature type="domain" description="ACT" evidence="5">
    <location>
        <begin position="659"/>
        <end position="734"/>
    </location>
</feature>
<dbReference type="InterPro" id="IPR004095">
    <property type="entry name" value="TGS"/>
</dbReference>
<dbReference type="Gene3D" id="3.30.460.10">
    <property type="entry name" value="Beta Polymerase, domain 2"/>
    <property type="match status" value="1"/>
</dbReference>
<dbReference type="InterPro" id="IPR012676">
    <property type="entry name" value="TGS-like"/>
</dbReference>
<dbReference type="InterPro" id="IPR003607">
    <property type="entry name" value="HD/PDEase_dom"/>
</dbReference>
<dbReference type="PANTHER" id="PTHR21262">
    <property type="entry name" value="GUANOSINE-3',5'-BIS DIPHOSPHATE 3'-PYROPHOSPHOHYDROLASE"/>
    <property type="match status" value="1"/>
</dbReference>
<evidence type="ECO:0000256" key="3">
    <source>
        <dbReference type="ARBA" id="ARBA00048244"/>
    </source>
</evidence>
<dbReference type="SUPFAM" id="SSF55021">
    <property type="entry name" value="ACT-like"/>
    <property type="match status" value="1"/>
</dbReference>
<sequence length="734" mass="84406">MSQKKQVTFEECMENVQTYIKRPENIELIQKAYDFAYEHHKGQFRKSGEPYVIHVIQVANTLALMHCGPKTIAAGLLHDTVEDCQGVTTDTITELFGQEIATLVDAVTKIGAIKFKDEEEYLASNHRKLFIAMAKDIRVILIKLADRLHNMRTLQYMRPEKQKKIARETLSVYAPIAHRLGISKIKNELEDLSFKYLDYKKYEEIKDLVKQRESDRNEQVHEMISDIESIMQEYNIQYRIFGRSKHFYSIYKKMVTKNKRFEEILDLLAIRIVTDSVVHCYEILGYIHAKYRPIPGRFKDYIAMPKANMYQSLHTTIVEPEHGNIFEIQIRTEEMDAIAERGVAAHWKYKENRNYTPEYEQKEIEDKLSWFRDFSMMTDEESEDPLEYMNVLQKDIFEANVYCLTPRGKVIALPSGSCPIDFAYRIHTEVGNKTVGAKVNGAIVPLNTPLKTGDVVDILTNNNSVGPSADWIKIVKSGHARNKIRAFLQKQEQQSRKESIKLGQSMLEDEFKRLKLDPKLMDQKRLESILTSLSFKSVDDLYVGIAMKRVSLQSIVDRLVKNRSNMLEDQEIMKIYNKQPAHVTKHSSCGVIVPGVDTIAVSLANCCRPIPGDSIIGYISKGQGVKVHRADCPNIVNEKKRLIPVQWEEGLDEKQYEVNLIIHSDDRNYLLSDIVTTLQQCNVYLKHVDSAVDDGNLEATTKLTVSVRNAAHLQNLISNLKKVRSVNEVIRTIQ</sequence>
<dbReference type="InterPro" id="IPR004811">
    <property type="entry name" value="RelA/Spo_fam"/>
</dbReference>
<dbReference type="Proteomes" id="UP000265489">
    <property type="component" value="Unassembled WGS sequence"/>
</dbReference>
<keyword evidence="8" id="KW-0378">Hydrolase</keyword>
<dbReference type="InterPro" id="IPR033655">
    <property type="entry name" value="TGS_RelA/SpoT"/>
</dbReference>
<evidence type="ECO:0000256" key="1">
    <source>
        <dbReference type="ARBA" id="ARBA00004976"/>
    </source>
</evidence>
<dbReference type="InterPro" id="IPR006674">
    <property type="entry name" value="HD_domain"/>
</dbReference>
<dbReference type="GO" id="GO:0015970">
    <property type="term" value="P:guanosine tetraphosphate biosynthetic process"/>
    <property type="evidence" value="ECO:0007669"/>
    <property type="project" value="UniProtKB-UniPathway"/>
</dbReference>
<accession>A0A395WCR8</accession>
<dbReference type="Gene3D" id="1.10.3210.10">
    <property type="entry name" value="Hypothetical protein af1432"/>
    <property type="match status" value="1"/>
</dbReference>
<evidence type="ECO:0000259" key="6">
    <source>
        <dbReference type="PROSITE" id="PS51831"/>
    </source>
</evidence>
<protein>
    <recommendedName>
        <fullName evidence="2">GTP diphosphokinase</fullName>
        <ecNumber evidence="2">2.7.6.5</ecNumber>
    </recommendedName>
</protein>
<dbReference type="Pfam" id="PF19296">
    <property type="entry name" value="RelA_AH_RIS"/>
    <property type="match status" value="1"/>
</dbReference>
<dbReference type="EC" id="2.7.6.5" evidence="2"/>
<dbReference type="PROSITE" id="PS51671">
    <property type="entry name" value="ACT"/>
    <property type="match status" value="1"/>
</dbReference>
<dbReference type="GeneID" id="66579902"/>
<comment type="function">
    <text evidence="4">In eubacteria ppGpp (guanosine 3'-diphosphate 5'-diphosphate) is a mediator of the stringent response that coordinates a variety of cellular activities in response to changes in nutritional abundance.</text>
</comment>
<dbReference type="Gene3D" id="3.10.20.30">
    <property type="match status" value="1"/>
</dbReference>
<dbReference type="InterPro" id="IPR002912">
    <property type="entry name" value="ACT_dom"/>
</dbReference>
<reference evidence="8 9" key="1">
    <citation type="submission" date="2018-08" db="EMBL/GenBank/DDBJ databases">
        <title>A genome reference for cultivated species of the human gut microbiota.</title>
        <authorList>
            <person name="Zou Y."/>
            <person name="Xue W."/>
            <person name="Luo G."/>
        </authorList>
    </citation>
    <scope>NUCLEOTIDE SEQUENCE [LARGE SCALE GENOMIC DNA]</scope>
    <source>
        <strain evidence="8 9">AF15-20</strain>
    </source>
</reference>
<organism evidence="8 9">
    <name type="scientific">Holdemanella biformis</name>
    <dbReference type="NCBI Taxonomy" id="1735"/>
    <lineage>
        <taxon>Bacteria</taxon>
        <taxon>Bacillati</taxon>
        <taxon>Bacillota</taxon>
        <taxon>Erysipelotrichia</taxon>
        <taxon>Erysipelotrichales</taxon>
        <taxon>Erysipelotrichaceae</taxon>
        <taxon>Holdemanella</taxon>
    </lineage>
</organism>
<comment type="similarity">
    <text evidence="4">Belongs to the relA/spoT family.</text>
</comment>
<dbReference type="Gene3D" id="3.30.70.260">
    <property type="match status" value="1"/>
</dbReference>
<dbReference type="Pfam" id="PF02824">
    <property type="entry name" value="TGS"/>
    <property type="match status" value="1"/>
</dbReference>
<feature type="domain" description="TGS" evidence="7">
    <location>
        <begin position="397"/>
        <end position="460"/>
    </location>
</feature>
<dbReference type="GO" id="GO:0016787">
    <property type="term" value="F:hydrolase activity"/>
    <property type="evidence" value="ECO:0007669"/>
    <property type="project" value="UniProtKB-KW"/>
</dbReference>
<dbReference type="FunFam" id="3.30.460.10:FF:000001">
    <property type="entry name" value="GTP pyrophosphokinase RelA"/>
    <property type="match status" value="1"/>
</dbReference>
<dbReference type="Pfam" id="PF13291">
    <property type="entry name" value="ACT_4"/>
    <property type="match status" value="1"/>
</dbReference>
<proteinExistence type="inferred from homology"/>
<dbReference type="SUPFAM" id="SSF109604">
    <property type="entry name" value="HD-domain/PDEase-like"/>
    <property type="match status" value="1"/>
</dbReference>
<evidence type="ECO:0000259" key="7">
    <source>
        <dbReference type="PROSITE" id="PS51880"/>
    </source>
</evidence>
<dbReference type="FunFam" id="1.10.3210.10:FF:000001">
    <property type="entry name" value="GTP pyrophosphokinase RelA"/>
    <property type="match status" value="1"/>
</dbReference>
<comment type="pathway">
    <text evidence="1">Purine metabolism; ppGpp biosynthesis; ppGpp from GTP: step 1/2.</text>
</comment>
<dbReference type="UniPathway" id="UPA00908">
    <property type="reaction ID" value="UER00884"/>
</dbReference>
<dbReference type="PANTHER" id="PTHR21262:SF31">
    <property type="entry name" value="GTP PYROPHOSPHOKINASE"/>
    <property type="match status" value="1"/>
</dbReference>
<evidence type="ECO:0000256" key="2">
    <source>
        <dbReference type="ARBA" id="ARBA00013251"/>
    </source>
</evidence>
<dbReference type="PROSITE" id="PS51880">
    <property type="entry name" value="TGS"/>
    <property type="match status" value="1"/>
</dbReference>
<dbReference type="SUPFAM" id="SSF81271">
    <property type="entry name" value="TGS-like"/>
    <property type="match status" value="1"/>
</dbReference>
<dbReference type="CDD" id="cd05399">
    <property type="entry name" value="NT_Rel-Spo_like"/>
    <property type="match status" value="1"/>
</dbReference>
<dbReference type="SUPFAM" id="SSF81301">
    <property type="entry name" value="Nucleotidyltransferase"/>
    <property type="match status" value="1"/>
</dbReference>
<dbReference type="InterPro" id="IPR043519">
    <property type="entry name" value="NT_sf"/>
</dbReference>
<dbReference type="SMART" id="SM00954">
    <property type="entry name" value="RelA_SpoT"/>
    <property type="match status" value="1"/>
</dbReference>
<dbReference type="AlphaFoldDB" id="A0A395WCR8"/>
<dbReference type="GO" id="GO:0008728">
    <property type="term" value="F:GTP diphosphokinase activity"/>
    <property type="evidence" value="ECO:0007669"/>
    <property type="project" value="UniProtKB-EC"/>
</dbReference>
<dbReference type="EMBL" id="QRYQ01000001">
    <property type="protein sequence ID" value="RGU93950.1"/>
    <property type="molecule type" value="Genomic_DNA"/>
</dbReference>
<dbReference type="Pfam" id="PF04607">
    <property type="entry name" value="RelA_SpoT"/>
    <property type="match status" value="1"/>
</dbReference>
<dbReference type="GO" id="GO:0005886">
    <property type="term" value="C:plasma membrane"/>
    <property type="evidence" value="ECO:0007669"/>
    <property type="project" value="TreeGrafter"/>
</dbReference>
<dbReference type="InterPro" id="IPR045600">
    <property type="entry name" value="RelA/SpoT_AH_RIS"/>
</dbReference>
<dbReference type="InterPro" id="IPR045865">
    <property type="entry name" value="ACT-like_dom_sf"/>
</dbReference>
<dbReference type="RefSeq" id="WP_118324104.1">
    <property type="nucleotide sequence ID" value="NZ_QRYH01000015.1"/>
</dbReference>
<dbReference type="InterPro" id="IPR012675">
    <property type="entry name" value="Beta-grasp_dom_sf"/>
</dbReference>
<dbReference type="SMART" id="SM00471">
    <property type="entry name" value="HDc"/>
    <property type="match status" value="1"/>
</dbReference>
<gene>
    <name evidence="8" type="ORF">DWW32_00070</name>
</gene>
<name>A0A395WCR8_9FIRM</name>
<dbReference type="NCBIfam" id="TIGR00691">
    <property type="entry name" value="spoT_relA"/>
    <property type="match status" value="1"/>
</dbReference>